<reference evidence="1" key="1">
    <citation type="submission" date="2022-06" db="EMBL/GenBank/DDBJ databases">
        <title>Phylogenomic reconstructions and comparative analyses of Kickxellomycotina fungi.</title>
        <authorList>
            <person name="Reynolds N.K."/>
            <person name="Stajich J.E."/>
            <person name="Barry K."/>
            <person name="Grigoriev I.V."/>
            <person name="Crous P."/>
            <person name="Smith M.E."/>
        </authorList>
    </citation>
    <scope>NUCLEOTIDE SEQUENCE</scope>
    <source>
        <strain evidence="1">RSA 2271</strain>
    </source>
</reference>
<evidence type="ECO:0000313" key="1">
    <source>
        <dbReference type="EMBL" id="KAJ1673370.1"/>
    </source>
</evidence>
<protein>
    <submittedName>
        <fullName evidence="1">Uncharacterized protein</fullName>
    </submittedName>
</protein>
<organism evidence="1 2">
    <name type="scientific">Spiromyces aspiralis</name>
    <dbReference type="NCBI Taxonomy" id="68401"/>
    <lineage>
        <taxon>Eukaryota</taxon>
        <taxon>Fungi</taxon>
        <taxon>Fungi incertae sedis</taxon>
        <taxon>Zoopagomycota</taxon>
        <taxon>Kickxellomycotina</taxon>
        <taxon>Kickxellomycetes</taxon>
        <taxon>Kickxellales</taxon>
        <taxon>Kickxellaceae</taxon>
        <taxon>Spiromyces</taxon>
    </lineage>
</organism>
<dbReference type="Proteomes" id="UP001145114">
    <property type="component" value="Unassembled WGS sequence"/>
</dbReference>
<proteinExistence type="predicted"/>
<gene>
    <name evidence="1" type="ORF">EV182_005373</name>
</gene>
<accession>A0ACC1HA22</accession>
<name>A0ACC1HA22_9FUNG</name>
<evidence type="ECO:0000313" key="2">
    <source>
        <dbReference type="Proteomes" id="UP001145114"/>
    </source>
</evidence>
<sequence length="233" mass="24952">MYSWDFARTKNTASLDEIETKVNGVLQKLHALSIGSGLGNDAYMSQSVARAIRHAKKLGLPMVLDADSLAIVSSEPDLIHGYKQAVLTPNAVEFSRMCKSLGLDIGDSVEAVRAAARALGGVTIIKKGSKDIISDGNKVFVCEEESGLRRCGGQGDILSGAIATFMAWGQLYLQNVWDHHGLNTAEEIPMLAAFAGSMLTKAASNITYKACGRSTQTSDILKHLPKAFDAMFS</sequence>
<dbReference type="EMBL" id="JAMZIH010007033">
    <property type="protein sequence ID" value="KAJ1673370.1"/>
    <property type="molecule type" value="Genomic_DNA"/>
</dbReference>
<comment type="caution">
    <text evidence="1">The sequence shown here is derived from an EMBL/GenBank/DDBJ whole genome shotgun (WGS) entry which is preliminary data.</text>
</comment>
<keyword evidence="2" id="KW-1185">Reference proteome</keyword>